<keyword evidence="3" id="KW-1185">Reference proteome</keyword>
<dbReference type="AlphaFoldDB" id="A0A8T1W3P1"/>
<feature type="transmembrane region" description="Helical" evidence="1">
    <location>
        <begin position="51"/>
        <end position="74"/>
    </location>
</feature>
<dbReference type="OrthoDB" id="121918at2759"/>
<reference evidence="2" key="1">
    <citation type="submission" date="2021-02" db="EMBL/GenBank/DDBJ databases">
        <authorList>
            <person name="Palmer J.M."/>
        </authorList>
    </citation>
    <scope>NUCLEOTIDE SEQUENCE</scope>
    <source>
        <strain evidence="2">SCRP734</strain>
    </source>
</reference>
<accession>A0A8T1W3P1</accession>
<gene>
    <name evidence="2" type="ORF">PHYPSEUDO_013267</name>
</gene>
<sequence length="126" mass="14564">MLFHSEYLLLSEYIEFMVPVLYALYLSVLFHLPVAAYYPHTASMTERKLQYTVTNILIYAAIEFVAFGALLVLLKRKFGFSPLYQVAFVLETQAPALQGHLFVWTITILHLTLEHYGTRHLPSLRV</sequence>
<evidence type="ECO:0000313" key="3">
    <source>
        <dbReference type="Proteomes" id="UP000694044"/>
    </source>
</evidence>
<keyword evidence="1" id="KW-1133">Transmembrane helix</keyword>
<organism evidence="2 3">
    <name type="scientific">Phytophthora pseudosyringae</name>
    <dbReference type="NCBI Taxonomy" id="221518"/>
    <lineage>
        <taxon>Eukaryota</taxon>
        <taxon>Sar</taxon>
        <taxon>Stramenopiles</taxon>
        <taxon>Oomycota</taxon>
        <taxon>Peronosporomycetes</taxon>
        <taxon>Peronosporales</taxon>
        <taxon>Peronosporaceae</taxon>
        <taxon>Phytophthora</taxon>
    </lineage>
</organism>
<keyword evidence="1" id="KW-0812">Transmembrane</keyword>
<evidence type="ECO:0000313" key="2">
    <source>
        <dbReference type="EMBL" id="KAG7388015.1"/>
    </source>
</evidence>
<evidence type="ECO:0000256" key="1">
    <source>
        <dbReference type="SAM" id="Phobius"/>
    </source>
</evidence>
<proteinExistence type="predicted"/>
<keyword evidence="1" id="KW-0472">Membrane</keyword>
<dbReference type="Proteomes" id="UP000694044">
    <property type="component" value="Unassembled WGS sequence"/>
</dbReference>
<comment type="caution">
    <text evidence="2">The sequence shown here is derived from an EMBL/GenBank/DDBJ whole genome shotgun (WGS) entry which is preliminary data.</text>
</comment>
<protein>
    <submittedName>
        <fullName evidence="2">Uncharacterized protein</fullName>
    </submittedName>
</protein>
<feature type="transmembrane region" description="Helical" evidence="1">
    <location>
        <begin position="20"/>
        <end position="39"/>
    </location>
</feature>
<name>A0A8T1W3P1_9STRA</name>
<dbReference type="EMBL" id="JAGDFM010000068">
    <property type="protein sequence ID" value="KAG7388015.1"/>
    <property type="molecule type" value="Genomic_DNA"/>
</dbReference>